<organism evidence="14 15">
    <name type="scientific">Thamnophis sirtalis</name>
    <dbReference type="NCBI Taxonomy" id="35019"/>
    <lineage>
        <taxon>Eukaryota</taxon>
        <taxon>Metazoa</taxon>
        <taxon>Chordata</taxon>
        <taxon>Craniata</taxon>
        <taxon>Vertebrata</taxon>
        <taxon>Euteleostomi</taxon>
        <taxon>Lepidosauria</taxon>
        <taxon>Squamata</taxon>
        <taxon>Bifurcata</taxon>
        <taxon>Unidentata</taxon>
        <taxon>Episquamata</taxon>
        <taxon>Toxicofera</taxon>
        <taxon>Serpentes</taxon>
        <taxon>Colubroidea</taxon>
        <taxon>Colubridae</taxon>
        <taxon>Natricinae</taxon>
        <taxon>Thamnophis</taxon>
    </lineage>
</organism>
<evidence type="ECO:0000256" key="10">
    <source>
        <dbReference type="ARBA" id="ARBA00023180"/>
    </source>
</evidence>
<evidence type="ECO:0000256" key="9">
    <source>
        <dbReference type="ARBA" id="ARBA00023136"/>
    </source>
</evidence>
<proteinExistence type="predicted"/>
<dbReference type="GeneID" id="106552532"/>
<keyword evidence="10" id="KW-0325">Glycoprotein</keyword>
<dbReference type="GO" id="GO:0005509">
    <property type="term" value="F:calcium ion binding"/>
    <property type="evidence" value="ECO:0007669"/>
    <property type="project" value="UniProtKB-UniRule"/>
</dbReference>
<evidence type="ECO:0000256" key="7">
    <source>
        <dbReference type="ARBA" id="ARBA00022889"/>
    </source>
</evidence>
<evidence type="ECO:0000256" key="12">
    <source>
        <dbReference type="SAM" id="MobiDB-lite"/>
    </source>
</evidence>
<dbReference type="SUPFAM" id="SSF49313">
    <property type="entry name" value="Cadherin-like"/>
    <property type="match status" value="1"/>
</dbReference>
<dbReference type="PROSITE" id="PS50268">
    <property type="entry name" value="CADHERIN_2"/>
    <property type="match status" value="1"/>
</dbReference>
<dbReference type="AlphaFoldDB" id="A0A6I9YP95"/>
<evidence type="ECO:0000256" key="1">
    <source>
        <dbReference type="ARBA" id="ARBA00004251"/>
    </source>
</evidence>
<comment type="subcellular location">
    <subcellularLocation>
        <location evidence="1">Cell membrane</location>
        <topology evidence="1">Single-pass type I membrane protein</topology>
    </subcellularLocation>
</comment>
<keyword evidence="9" id="KW-0472">Membrane</keyword>
<dbReference type="GO" id="GO:0044331">
    <property type="term" value="P:cell-cell adhesion mediated by cadherin"/>
    <property type="evidence" value="ECO:0007669"/>
    <property type="project" value="TreeGrafter"/>
</dbReference>
<dbReference type="GO" id="GO:0008013">
    <property type="term" value="F:beta-catenin binding"/>
    <property type="evidence" value="ECO:0007669"/>
    <property type="project" value="TreeGrafter"/>
</dbReference>
<gene>
    <name evidence="15" type="primary">LOC106552532</name>
</gene>
<keyword evidence="5" id="KW-0677">Repeat</keyword>
<dbReference type="PROSITE" id="PS00232">
    <property type="entry name" value="CADHERIN_1"/>
    <property type="match status" value="1"/>
</dbReference>
<dbReference type="GO" id="GO:0005912">
    <property type="term" value="C:adherens junction"/>
    <property type="evidence" value="ECO:0007669"/>
    <property type="project" value="TreeGrafter"/>
</dbReference>
<dbReference type="Proteomes" id="UP000504617">
    <property type="component" value="Unplaced"/>
</dbReference>
<dbReference type="GO" id="GO:0016477">
    <property type="term" value="P:cell migration"/>
    <property type="evidence" value="ECO:0007669"/>
    <property type="project" value="TreeGrafter"/>
</dbReference>
<dbReference type="InterPro" id="IPR015919">
    <property type="entry name" value="Cadherin-like_sf"/>
</dbReference>
<dbReference type="CDD" id="cd11304">
    <property type="entry name" value="Cadherin_repeat"/>
    <property type="match status" value="1"/>
</dbReference>
<evidence type="ECO:0000256" key="8">
    <source>
        <dbReference type="ARBA" id="ARBA00022989"/>
    </source>
</evidence>
<keyword evidence="4" id="KW-0812">Transmembrane</keyword>
<dbReference type="InterPro" id="IPR020894">
    <property type="entry name" value="Cadherin_CS"/>
</dbReference>
<dbReference type="GO" id="GO:0000902">
    <property type="term" value="P:cell morphogenesis"/>
    <property type="evidence" value="ECO:0007669"/>
    <property type="project" value="TreeGrafter"/>
</dbReference>
<dbReference type="GO" id="GO:0045296">
    <property type="term" value="F:cadherin binding"/>
    <property type="evidence" value="ECO:0007669"/>
    <property type="project" value="TreeGrafter"/>
</dbReference>
<evidence type="ECO:0000256" key="11">
    <source>
        <dbReference type="PROSITE-ProRule" id="PRU00043"/>
    </source>
</evidence>
<feature type="region of interest" description="Disordered" evidence="12">
    <location>
        <begin position="199"/>
        <end position="219"/>
    </location>
</feature>
<keyword evidence="7" id="KW-0130">Cell adhesion</keyword>
<dbReference type="Gene3D" id="2.60.40.60">
    <property type="entry name" value="Cadherins"/>
    <property type="match status" value="1"/>
</dbReference>
<dbReference type="GO" id="GO:0034332">
    <property type="term" value="P:adherens junction organization"/>
    <property type="evidence" value="ECO:0007669"/>
    <property type="project" value="TreeGrafter"/>
</dbReference>
<evidence type="ECO:0000259" key="13">
    <source>
        <dbReference type="PROSITE" id="PS50268"/>
    </source>
</evidence>
<dbReference type="GO" id="GO:0007156">
    <property type="term" value="P:homophilic cell adhesion via plasma membrane adhesion molecules"/>
    <property type="evidence" value="ECO:0007669"/>
    <property type="project" value="InterPro"/>
</dbReference>
<dbReference type="GO" id="GO:0007043">
    <property type="term" value="P:cell-cell junction assembly"/>
    <property type="evidence" value="ECO:0007669"/>
    <property type="project" value="TreeGrafter"/>
</dbReference>
<dbReference type="InterPro" id="IPR002126">
    <property type="entry name" value="Cadherin-like_dom"/>
</dbReference>
<accession>A0A6I9YP95</accession>
<evidence type="ECO:0000313" key="15">
    <source>
        <dbReference type="RefSeq" id="XP_013926313.1"/>
    </source>
</evidence>
<dbReference type="GO" id="GO:0016339">
    <property type="term" value="P:calcium-dependent cell-cell adhesion via plasma membrane cell adhesion molecules"/>
    <property type="evidence" value="ECO:0007669"/>
    <property type="project" value="TreeGrafter"/>
</dbReference>
<keyword evidence="8" id="KW-1133">Transmembrane helix</keyword>
<dbReference type="InterPro" id="IPR039808">
    <property type="entry name" value="Cadherin"/>
</dbReference>
<evidence type="ECO:0000256" key="5">
    <source>
        <dbReference type="ARBA" id="ARBA00022737"/>
    </source>
</evidence>
<dbReference type="PANTHER" id="PTHR24027:SF80">
    <property type="entry name" value="CADHERIN-13"/>
    <property type="match status" value="1"/>
</dbReference>
<dbReference type="Pfam" id="PF00028">
    <property type="entry name" value="Cadherin"/>
    <property type="match status" value="1"/>
</dbReference>
<evidence type="ECO:0000313" key="14">
    <source>
        <dbReference type="Proteomes" id="UP000504617"/>
    </source>
</evidence>
<dbReference type="OrthoDB" id="9933746at2759"/>
<reference evidence="15" key="1">
    <citation type="submission" date="2025-08" db="UniProtKB">
        <authorList>
            <consortium name="RefSeq"/>
        </authorList>
    </citation>
    <scope>IDENTIFICATION</scope>
</reference>
<evidence type="ECO:0000256" key="2">
    <source>
        <dbReference type="ARBA" id="ARBA00022475"/>
    </source>
</evidence>
<evidence type="ECO:0000256" key="3">
    <source>
        <dbReference type="ARBA" id="ARBA00022685"/>
    </source>
</evidence>
<keyword evidence="3" id="KW-0165">Cleavage on pair of basic residues</keyword>
<protein>
    <submittedName>
        <fullName evidence="15">Cadherin-1-like</fullName>
    </submittedName>
</protein>
<sequence>MPRFVYTVANIAVTLPLFNKEASFKSRSKVASLNLRKSKMFSTNRDPADWLEINPTNGTIRTKGMLDRESPSVLNNVYTASFLAIDSGSPPATGTGTLQITLEDVNDNAPSLYPTVASVCEDAKDVKVVFGALDKDIHILRIFANAGYRFAMVTSKECATIPSRRSPLTFSTPPSPKPQLLQNGPFSISARCPPSNWIVSDKTLPQPRSGFHPREHWTR</sequence>
<evidence type="ECO:0000256" key="6">
    <source>
        <dbReference type="ARBA" id="ARBA00022837"/>
    </source>
</evidence>
<dbReference type="PANTHER" id="PTHR24027">
    <property type="entry name" value="CADHERIN-23"/>
    <property type="match status" value="1"/>
</dbReference>
<name>A0A6I9YP95_9SAUR</name>
<dbReference type="KEGG" id="tsr:106552532"/>
<keyword evidence="6 11" id="KW-0106">Calcium</keyword>
<dbReference type="GO" id="GO:0016342">
    <property type="term" value="C:catenin complex"/>
    <property type="evidence" value="ECO:0007669"/>
    <property type="project" value="TreeGrafter"/>
</dbReference>
<dbReference type="FunFam" id="2.60.40.60:FF:000027">
    <property type="entry name" value="Cadherin 2"/>
    <property type="match status" value="1"/>
</dbReference>
<dbReference type="RefSeq" id="XP_013926313.1">
    <property type="nucleotide sequence ID" value="XM_014070838.1"/>
</dbReference>
<dbReference type="PRINTS" id="PR00205">
    <property type="entry name" value="CADHERIN"/>
</dbReference>
<keyword evidence="2" id="KW-1003">Cell membrane</keyword>
<evidence type="ECO:0000256" key="4">
    <source>
        <dbReference type="ARBA" id="ARBA00022692"/>
    </source>
</evidence>
<keyword evidence="14" id="KW-1185">Reference proteome</keyword>
<dbReference type="SMART" id="SM00112">
    <property type="entry name" value="CA"/>
    <property type="match status" value="1"/>
</dbReference>
<feature type="domain" description="Cadherin" evidence="13">
    <location>
        <begin position="41"/>
        <end position="112"/>
    </location>
</feature>